<dbReference type="InterPro" id="IPR036271">
    <property type="entry name" value="Tet_transcr_reg_TetR-rel_C_sf"/>
</dbReference>
<evidence type="ECO:0000313" key="1">
    <source>
        <dbReference type="EMBL" id="GAA1782021.1"/>
    </source>
</evidence>
<dbReference type="Proteomes" id="UP001500218">
    <property type="component" value="Unassembled WGS sequence"/>
</dbReference>
<dbReference type="Gene3D" id="1.10.357.10">
    <property type="entry name" value="Tetracycline Repressor, domain 2"/>
    <property type="match status" value="1"/>
</dbReference>
<keyword evidence="2" id="KW-1185">Reference proteome</keyword>
<accession>A0ABP4XJX5</accession>
<protein>
    <recommendedName>
        <fullName evidence="3">Tetracyclin repressor-like C-terminal domain-containing protein</fullName>
    </recommendedName>
</protein>
<gene>
    <name evidence="1" type="ORF">GCM10009682_00350</name>
</gene>
<dbReference type="SUPFAM" id="SSF48498">
    <property type="entry name" value="Tetracyclin repressor-like, C-terminal domain"/>
    <property type="match status" value="1"/>
</dbReference>
<name>A0ABP4XJX5_9ACTN</name>
<organism evidence="1 2">
    <name type="scientific">Luedemannella flava</name>
    <dbReference type="NCBI Taxonomy" id="349316"/>
    <lineage>
        <taxon>Bacteria</taxon>
        <taxon>Bacillati</taxon>
        <taxon>Actinomycetota</taxon>
        <taxon>Actinomycetes</taxon>
        <taxon>Micromonosporales</taxon>
        <taxon>Micromonosporaceae</taxon>
        <taxon>Luedemannella</taxon>
    </lineage>
</organism>
<comment type="caution">
    <text evidence="1">The sequence shown here is derived from an EMBL/GenBank/DDBJ whole genome shotgun (WGS) entry which is preliminary data.</text>
</comment>
<reference evidence="2" key="1">
    <citation type="journal article" date="2019" name="Int. J. Syst. Evol. Microbiol.">
        <title>The Global Catalogue of Microorganisms (GCM) 10K type strain sequencing project: providing services to taxonomists for standard genome sequencing and annotation.</title>
        <authorList>
            <consortium name="The Broad Institute Genomics Platform"/>
            <consortium name="The Broad Institute Genome Sequencing Center for Infectious Disease"/>
            <person name="Wu L."/>
            <person name="Ma J."/>
        </authorList>
    </citation>
    <scope>NUCLEOTIDE SEQUENCE [LARGE SCALE GENOMIC DNA]</scope>
    <source>
        <strain evidence="2">JCM 13250</strain>
    </source>
</reference>
<dbReference type="EMBL" id="BAAALT010000001">
    <property type="protein sequence ID" value="GAA1782021.1"/>
    <property type="molecule type" value="Genomic_DNA"/>
</dbReference>
<sequence length="106" mass="10939">MLGALVEFLGHHPGMCAGLLGALGGAGRLREVLTANDAWIAGPLREVLIEGRATREFAVADAADAANAILGAMLLAVLGRSMTGADTTDAAFRRRVTEQLVRGVLA</sequence>
<evidence type="ECO:0000313" key="2">
    <source>
        <dbReference type="Proteomes" id="UP001500218"/>
    </source>
</evidence>
<dbReference type="RefSeq" id="WP_344124935.1">
    <property type="nucleotide sequence ID" value="NZ_BAAALT010000001.1"/>
</dbReference>
<proteinExistence type="predicted"/>
<evidence type="ECO:0008006" key="3">
    <source>
        <dbReference type="Google" id="ProtNLM"/>
    </source>
</evidence>